<dbReference type="EMBL" id="JALZ01000018">
    <property type="protein sequence ID" value="ETX13786.1"/>
    <property type="molecule type" value="Genomic_DNA"/>
</dbReference>
<dbReference type="GO" id="GO:0006402">
    <property type="term" value="P:mRNA catabolic process"/>
    <property type="evidence" value="ECO:0007669"/>
    <property type="project" value="TreeGrafter"/>
</dbReference>
<keyword evidence="2 7" id="KW-0963">Cytoplasm</keyword>
<accession>X7EEZ1</accession>
<sequence>MRGSCATFSPEGAVRPDRYTFPDDDPRSACYLRAMSQLPTKAQILDWISENPTLTAKRDIAKAFDIKGADRIDLKRILKELEAEGHLEKRKKTYRDPDRLPPVSVLQVRAPSRDGDLYAQPLEWHGAGVEPVVLVITRASDPALGEGDRILARLTAVHGDGHNYEARVIRRIGSSPRKVVGIFRKDSESGRILPIDKGAATEWTVAPDATGGAKEGELVEAEQAGPKGRLGLPRARITARIGDPTEPKAVSLIAIHQHGIPDDFPEEVLAEADRMKPAGLSGREDLRDLPLVTIDPEDARDHDDAVFAEPDTDPKNEGGHVIWVAIADVAHYVTPGSELDREARRRGNSSYFPDRVVPMLPDRLSGDLCSLHEGVPRACIAARIVIDASGEKKSARFVRGLMRSPASLTYQQAQAAKDGNPDEKTAPFVETVIEPLYAAYAALKSARERRQPLDLDLPERRIRLGEDGVVESVNFTERLDAHRLIEEFMILANVATAEKLIEKKTPLLFRVHEEPPQDKLESLRDTADAAGLTLAKGQVLETAHLNRLLHEAAGRDESELINLATLRAMTQAYYSPKNFGHFGLALRNYAHFTSPIRRYADLVVHRALVTAHGWGEDGLSEQEIEKLDATATHISETERRSMTAERDTTDRYLASYLSERIGAEFTGRISGVAKFGVFVKLDETGADGLVPIRNLGNEFFHFDRDAGTLMGANTGTIVMPGMRATVKLVEAAPVTGGIGLELLTLEEADIDRGPRRTQRRGKPGQHVPKGKGPKGKAPERRKLVRTKRKDAKTATKRKRSART</sequence>
<evidence type="ECO:0000256" key="7">
    <source>
        <dbReference type="HAMAP-Rule" id="MF_01895"/>
    </source>
</evidence>
<dbReference type="NCBIfam" id="TIGR00358">
    <property type="entry name" value="3_prime_RNase"/>
    <property type="match status" value="1"/>
</dbReference>
<proteinExistence type="inferred from homology"/>
<dbReference type="eggNOG" id="COG0557">
    <property type="taxonomic scope" value="Bacteria"/>
</dbReference>
<feature type="compositionally biased region" description="Basic residues" evidence="8">
    <location>
        <begin position="755"/>
        <end position="774"/>
    </location>
</feature>
<dbReference type="GO" id="GO:0003723">
    <property type="term" value="F:RNA binding"/>
    <property type="evidence" value="ECO:0007669"/>
    <property type="project" value="UniProtKB-UniRule"/>
</dbReference>
<name>X7EEZ1_9RHOB</name>
<feature type="region of interest" description="Disordered" evidence="8">
    <location>
        <begin position="749"/>
        <end position="803"/>
    </location>
</feature>
<dbReference type="InterPro" id="IPR011805">
    <property type="entry name" value="RNase_R"/>
</dbReference>
<dbReference type="InterPro" id="IPR040476">
    <property type="entry name" value="CSD2"/>
</dbReference>
<reference evidence="10 11" key="1">
    <citation type="submission" date="2014-01" db="EMBL/GenBank/DDBJ databases">
        <title>Roseivivax halodurans JCM 10272 Genome Sequencing.</title>
        <authorList>
            <person name="Lai Q."/>
            <person name="Li G."/>
            <person name="Shao Z."/>
        </authorList>
    </citation>
    <scope>NUCLEOTIDE SEQUENCE [LARGE SCALE GENOMIC DNA]</scope>
    <source>
        <strain evidence="10 11">JCM 10272</strain>
    </source>
</reference>
<evidence type="ECO:0000256" key="3">
    <source>
        <dbReference type="ARBA" id="ARBA00022722"/>
    </source>
</evidence>
<evidence type="ECO:0000259" key="9">
    <source>
        <dbReference type="PROSITE" id="PS50126"/>
    </source>
</evidence>
<dbReference type="InterPro" id="IPR003029">
    <property type="entry name" value="S1_domain"/>
</dbReference>
<evidence type="ECO:0000313" key="10">
    <source>
        <dbReference type="EMBL" id="ETX13786.1"/>
    </source>
</evidence>
<dbReference type="Pfam" id="PF00575">
    <property type="entry name" value="S1"/>
    <property type="match status" value="1"/>
</dbReference>
<protein>
    <recommendedName>
        <fullName evidence="7">Ribonuclease R</fullName>
        <shortName evidence="7">RNase R</shortName>
        <ecNumber evidence="7">3.1.13.1</ecNumber>
    </recommendedName>
</protein>
<dbReference type="HAMAP" id="MF_01895">
    <property type="entry name" value="RNase_R"/>
    <property type="match status" value="1"/>
</dbReference>
<keyword evidence="3 7" id="KW-0540">Nuclease</keyword>
<evidence type="ECO:0000313" key="11">
    <source>
        <dbReference type="Proteomes" id="UP000022447"/>
    </source>
</evidence>
<comment type="caution">
    <text evidence="10">The sequence shown here is derived from an EMBL/GenBank/DDBJ whole genome shotgun (WGS) entry which is preliminary data.</text>
</comment>
<dbReference type="Proteomes" id="UP000022447">
    <property type="component" value="Unassembled WGS sequence"/>
</dbReference>
<dbReference type="InterPro" id="IPR050180">
    <property type="entry name" value="RNR_Ribonuclease"/>
</dbReference>
<keyword evidence="4 7" id="KW-0378">Hydrolase</keyword>
<feature type="domain" description="S1 motif" evidence="9">
    <location>
        <begin position="662"/>
        <end position="743"/>
    </location>
</feature>
<gene>
    <name evidence="7" type="primary">rnr</name>
    <name evidence="10" type="ORF">OCH239_06870</name>
</gene>
<keyword evidence="6 7" id="KW-0694">RNA-binding</keyword>
<dbReference type="PANTHER" id="PTHR23355">
    <property type="entry name" value="RIBONUCLEASE"/>
    <property type="match status" value="1"/>
</dbReference>
<organism evidence="10 11">
    <name type="scientific">Roseivivax halodurans JCM 10272</name>
    <dbReference type="NCBI Taxonomy" id="1449350"/>
    <lineage>
        <taxon>Bacteria</taxon>
        <taxon>Pseudomonadati</taxon>
        <taxon>Pseudomonadota</taxon>
        <taxon>Alphaproteobacteria</taxon>
        <taxon>Rhodobacterales</taxon>
        <taxon>Roseobacteraceae</taxon>
        <taxon>Roseivivax</taxon>
    </lineage>
</organism>
<evidence type="ECO:0000256" key="2">
    <source>
        <dbReference type="ARBA" id="ARBA00022490"/>
    </source>
</evidence>
<dbReference type="InterPro" id="IPR022966">
    <property type="entry name" value="RNase_II/R_CS"/>
</dbReference>
<dbReference type="Pfam" id="PF00773">
    <property type="entry name" value="RNB"/>
    <property type="match status" value="1"/>
</dbReference>
<dbReference type="SMART" id="SM00316">
    <property type="entry name" value="S1"/>
    <property type="match status" value="1"/>
</dbReference>
<dbReference type="SUPFAM" id="SSF50249">
    <property type="entry name" value="Nucleic acid-binding proteins"/>
    <property type="match status" value="2"/>
</dbReference>
<feature type="compositionally biased region" description="Basic residues" evidence="8">
    <location>
        <begin position="782"/>
        <end position="803"/>
    </location>
</feature>
<keyword evidence="5 7" id="KW-0269">Exonuclease</keyword>
<evidence type="ECO:0000256" key="1">
    <source>
        <dbReference type="ARBA" id="ARBA00001849"/>
    </source>
</evidence>
<dbReference type="AlphaFoldDB" id="X7EEZ1"/>
<dbReference type="PANTHER" id="PTHR23355:SF9">
    <property type="entry name" value="DIS3-LIKE EXONUCLEASE 2"/>
    <property type="match status" value="1"/>
</dbReference>
<dbReference type="GO" id="GO:0005829">
    <property type="term" value="C:cytosol"/>
    <property type="evidence" value="ECO:0007669"/>
    <property type="project" value="TreeGrafter"/>
</dbReference>
<evidence type="ECO:0000256" key="5">
    <source>
        <dbReference type="ARBA" id="ARBA00022839"/>
    </source>
</evidence>
<dbReference type="GO" id="GO:0008859">
    <property type="term" value="F:exoribonuclease II activity"/>
    <property type="evidence" value="ECO:0007669"/>
    <property type="project" value="UniProtKB-UniRule"/>
</dbReference>
<evidence type="ECO:0000256" key="6">
    <source>
        <dbReference type="ARBA" id="ARBA00022884"/>
    </source>
</evidence>
<dbReference type="STRING" id="1449350.OCH239_06870"/>
<dbReference type="Gene3D" id="2.40.50.140">
    <property type="entry name" value="Nucleic acid-binding proteins"/>
    <property type="match status" value="1"/>
</dbReference>
<dbReference type="CDD" id="cd04471">
    <property type="entry name" value="S1_RNase_R"/>
    <property type="match status" value="1"/>
</dbReference>
<dbReference type="Pfam" id="PF17876">
    <property type="entry name" value="CSD2"/>
    <property type="match status" value="1"/>
</dbReference>
<dbReference type="InterPro" id="IPR012340">
    <property type="entry name" value="NA-bd_OB-fold"/>
</dbReference>
<comment type="subcellular location">
    <subcellularLocation>
        <location evidence="7">Cytoplasm</location>
    </subcellularLocation>
</comment>
<dbReference type="NCBIfam" id="TIGR02063">
    <property type="entry name" value="RNase_R"/>
    <property type="match status" value="1"/>
</dbReference>
<dbReference type="PROSITE" id="PS01175">
    <property type="entry name" value="RIBONUCLEASE_II"/>
    <property type="match status" value="1"/>
</dbReference>
<evidence type="ECO:0000256" key="4">
    <source>
        <dbReference type="ARBA" id="ARBA00022801"/>
    </source>
</evidence>
<dbReference type="InterPro" id="IPR001900">
    <property type="entry name" value="RNase_II/R"/>
</dbReference>
<evidence type="ECO:0000256" key="8">
    <source>
        <dbReference type="SAM" id="MobiDB-lite"/>
    </source>
</evidence>
<comment type="catalytic activity">
    <reaction evidence="1 7">
        <text>Exonucleolytic cleavage in the 3'- to 5'-direction to yield nucleoside 5'-phosphates.</text>
        <dbReference type="EC" id="3.1.13.1"/>
    </reaction>
</comment>
<dbReference type="PATRIC" id="fig|1449350.3.peg.3059"/>
<dbReference type="InterPro" id="IPR004476">
    <property type="entry name" value="RNase_II/RNase_R"/>
</dbReference>
<keyword evidence="11" id="KW-1185">Reference proteome</keyword>
<comment type="function">
    <text evidence="7">3'-5' exoribonuclease that releases 5'-nucleoside monophosphates and is involved in maturation of structured RNAs.</text>
</comment>
<dbReference type="EC" id="3.1.13.1" evidence="7"/>
<comment type="similarity">
    <text evidence="7">Belongs to the RNR ribonuclease family. RNase R subfamily.</text>
</comment>
<dbReference type="SMART" id="SM00955">
    <property type="entry name" value="RNB"/>
    <property type="match status" value="1"/>
</dbReference>
<dbReference type="PROSITE" id="PS50126">
    <property type="entry name" value="S1"/>
    <property type="match status" value="1"/>
</dbReference>